<name>A0ACA9PV77_9GLOM</name>
<dbReference type="EMBL" id="CAJVPT010040221">
    <property type="protein sequence ID" value="CAG8724834.1"/>
    <property type="molecule type" value="Genomic_DNA"/>
</dbReference>
<sequence>MDSLTIRPVLAFHQDQDPHRSSIFPSVGPSLTNNNSTSSTPSISLVQTVPDMPVEGCAASTGGGHYQHAHHTHHTSTTANHLHPGHLDGGASLFHPAHNAYRSGAWDRQAQAPAHSSSLQQPVSVAQAIPPIGCTSLACMSATAANSNSAVANNHVANACWPSAAVDV</sequence>
<gene>
    <name evidence="1" type="ORF">ACOLOM_LOCUS11309</name>
</gene>
<evidence type="ECO:0000313" key="1">
    <source>
        <dbReference type="EMBL" id="CAG8724834.1"/>
    </source>
</evidence>
<keyword evidence="2" id="KW-1185">Reference proteome</keyword>
<protein>
    <submittedName>
        <fullName evidence="1">11921_t:CDS:1</fullName>
    </submittedName>
</protein>
<proteinExistence type="predicted"/>
<dbReference type="Proteomes" id="UP000789525">
    <property type="component" value="Unassembled WGS sequence"/>
</dbReference>
<organism evidence="1 2">
    <name type="scientific">Acaulospora colombiana</name>
    <dbReference type="NCBI Taxonomy" id="27376"/>
    <lineage>
        <taxon>Eukaryota</taxon>
        <taxon>Fungi</taxon>
        <taxon>Fungi incertae sedis</taxon>
        <taxon>Mucoromycota</taxon>
        <taxon>Glomeromycotina</taxon>
        <taxon>Glomeromycetes</taxon>
        <taxon>Diversisporales</taxon>
        <taxon>Acaulosporaceae</taxon>
        <taxon>Acaulospora</taxon>
    </lineage>
</organism>
<comment type="caution">
    <text evidence="1">The sequence shown here is derived from an EMBL/GenBank/DDBJ whole genome shotgun (WGS) entry which is preliminary data.</text>
</comment>
<accession>A0ACA9PV77</accession>
<reference evidence="1" key="1">
    <citation type="submission" date="2021-06" db="EMBL/GenBank/DDBJ databases">
        <authorList>
            <person name="Kallberg Y."/>
            <person name="Tangrot J."/>
            <person name="Rosling A."/>
        </authorList>
    </citation>
    <scope>NUCLEOTIDE SEQUENCE</scope>
    <source>
        <strain evidence="1">CL356</strain>
    </source>
</reference>
<evidence type="ECO:0000313" key="2">
    <source>
        <dbReference type="Proteomes" id="UP000789525"/>
    </source>
</evidence>